<comment type="caution">
    <text evidence="1">The sequence shown here is derived from an EMBL/GenBank/DDBJ whole genome shotgun (WGS) entry which is preliminary data.</text>
</comment>
<accession>A0ACC2GU04</accession>
<name>A0ACC2GU04_DALPE</name>
<evidence type="ECO:0000313" key="2">
    <source>
        <dbReference type="Proteomes" id="UP001157502"/>
    </source>
</evidence>
<protein>
    <submittedName>
        <fullName evidence="1">Uncharacterized protein</fullName>
    </submittedName>
</protein>
<dbReference type="Proteomes" id="UP001157502">
    <property type="component" value="Chromosome 9"/>
</dbReference>
<reference evidence="1" key="1">
    <citation type="submission" date="2021-05" db="EMBL/GenBank/DDBJ databases">
        <authorList>
            <person name="Pan Q."/>
            <person name="Jouanno E."/>
            <person name="Zahm M."/>
            <person name="Klopp C."/>
            <person name="Cabau C."/>
            <person name="Louis A."/>
            <person name="Berthelot C."/>
            <person name="Parey E."/>
            <person name="Roest Crollius H."/>
            <person name="Montfort J."/>
            <person name="Robinson-Rechavi M."/>
            <person name="Bouchez O."/>
            <person name="Lampietro C."/>
            <person name="Lopez Roques C."/>
            <person name="Donnadieu C."/>
            <person name="Postlethwait J."/>
            <person name="Bobe J."/>
            <person name="Dillon D."/>
            <person name="Chandos A."/>
            <person name="von Hippel F."/>
            <person name="Guiguen Y."/>
        </authorList>
    </citation>
    <scope>NUCLEOTIDE SEQUENCE</scope>
    <source>
        <strain evidence="1">YG-Jan2019</strain>
    </source>
</reference>
<sequence>MRTGMAMKRHNSQISPSHRGVNSISLHFSSSPHPLLLALRDIFIDLLGRIPDPLSLSAQEHKTHACGQLLSWAHRNRMGEWRQLIVNVITPICYTRDDFPLPSTLRQPRPVRPQDTICLHQSQVPGLKEPHLGSGERRGRLETEADRGGKANRLWRSQSKLSYETPINESVTPCLQNTPLPGSRHDGSVSQTYARGVSTCCAGRTHTVPLRVHQTVHLRELCTSNYQNPPLIMPAGTTPTHSGQSQIASQRDTNDGITGLTGETLTYWGPDESHSVTAVLFKHRATFVYGGSRLSHTPSRKESV</sequence>
<evidence type="ECO:0000313" key="1">
    <source>
        <dbReference type="EMBL" id="KAJ8006880.1"/>
    </source>
</evidence>
<gene>
    <name evidence="1" type="ORF">DPEC_G00111810</name>
</gene>
<keyword evidence="2" id="KW-1185">Reference proteome</keyword>
<proteinExistence type="predicted"/>
<organism evidence="1 2">
    <name type="scientific">Dallia pectoralis</name>
    <name type="common">Alaska blackfish</name>
    <dbReference type="NCBI Taxonomy" id="75939"/>
    <lineage>
        <taxon>Eukaryota</taxon>
        <taxon>Metazoa</taxon>
        <taxon>Chordata</taxon>
        <taxon>Craniata</taxon>
        <taxon>Vertebrata</taxon>
        <taxon>Euteleostomi</taxon>
        <taxon>Actinopterygii</taxon>
        <taxon>Neopterygii</taxon>
        <taxon>Teleostei</taxon>
        <taxon>Protacanthopterygii</taxon>
        <taxon>Esociformes</taxon>
        <taxon>Umbridae</taxon>
        <taxon>Dallia</taxon>
    </lineage>
</organism>
<dbReference type="EMBL" id="CM055736">
    <property type="protein sequence ID" value="KAJ8006880.1"/>
    <property type="molecule type" value="Genomic_DNA"/>
</dbReference>